<feature type="transmembrane region" description="Helical" evidence="5">
    <location>
        <begin position="151"/>
        <end position="168"/>
    </location>
</feature>
<dbReference type="PANTHER" id="PTHR30386:SF26">
    <property type="entry name" value="TRANSPORT PROTEIN COMB"/>
    <property type="match status" value="1"/>
</dbReference>
<proteinExistence type="predicted"/>
<protein>
    <submittedName>
        <fullName evidence="6">Putative peptide zinc metalloprotease protein</fullName>
    </submittedName>
</protein>
<keyword evidence="2 5" id="KW-0812">Transmembrane</keyword>
<dbReference type="InterPro" id="IPR050739">
    <property type="entry name" value="MFP"/>
</dbReference>
<evidence type="ECO:0000313" key="7">
    <source>
        <dbReference type="Proteomes" id="UP000246569"/>
    </source>
</evidence>
<dbReference type="PANTHER" id="PTHR30386">
    <property type="entry name" value="MEMBRANE FUSION SUBUNIT OF EMRAB-TOLC MULTIDRUG EFFLUX PUMP"/>
    <property type="match status" value="1"/>
</dbReference>
<feature type="transmembrane region" description="Helical" evidence="5">
    <location>
        <begin position="377"/>
        <end position="396"/>
    </location>
</feature>
<feature type="transmembrane region" description="Helical" evidence="5">
    <location>
        <begin position="180"/>
        <end position="197"/>
    </location>
</feature>
<dbReference type="AlphaFoldDB" id="A0A317N167"/>
<feature type="transmembrane region" description="Helical" evidence="5">
    <location>
        <begin position="417"/>
        <end position="436"/>
    </location>
</feature>
<dbReference type="GO" id="GO:0008237">
    <property type="term" value="F:metallopeptidase activity"/>
    <property type="evidence" value="ECO:0007669"/>
    <property type="project" value="UniProtKB-KW"/>
</dbReference>
<feature type="transmembrane region" description="Helical" evidence="5">
    <location>
        <begin position="217"/>
        <end position="235"/>
    </location>
</feature>
<evidence type="ECO:0000256" key="2">
    <source>
        <dbReference type="ARBA" id="ARBA00022692"/>
    </source>
</evidence>
<comment type="subcellular location">
    <subcellularLocation>
        <location evidence="1">Membrane</location>
        <topology evidence="1">Single-pass membrane protein</topology>
    </subcellularLocation>
</comment>
<keyword evidence="3 5" id="KW-1133">Transmembrane helix</keyword>
<evidence type="ECO:0000256" key="5">
    <source>
        <dbReference type="SAM" id="Phobius"/>
    </source>
</evidence>
<gene>
    <name evidence="6" type="ORF">C7443_101376</name>
</gene>
<keyword evidence="6" id="KW-0482">Metalloprotease</keyword>
<reference evidence="6 7" key="1">
    <citation type="submission" date="2018-05" db="EMBL/GenBank/DDBJ databases">
        <title>Genomic Encyclopedia of Type Strains, Phase IV (KMG-IV): sequencing the most valuable type-strain genomes for metagenomic binning, comparative biology and taxonomic classification.</title>
        <authorList>
            <person name="Goeker M."/>
        </authorList>
    </citation>
    <scope>NUCLEOTIDE SEQUENCE [LARGE SCALE GENOMIC DNA]</scope>
    <source>
        <strain evidence="6 7">DSM 23606</strain>
    </source>
</reference>
<dbReference type="CDD" id="cd05709">
    <property type="entry name" value="S2P-M50"/>
    <property type="match status" value="1"/>
</dbReference>
<feature type="transmembrane region" description="Helical" evidence="5">
    <location>
        <begin position="247"/>
        <end position="268"/>
    </location>
</feature>
<dbReference type="GO" id="GO:0016020">
    <property type="term" value="C:membrane"/>
    <property type="evidence" value="ECO:0007669"/>
    <property type="project" value="UniProtKB-SubCell"/>
</dbReference>
<sequence length="704" mass="78384">MTPADTDALPLLREDLAVYPGPSGAGGVPSWTLHDPLGNRFLRIGWLEFEFLQRWRLGSAAAVLAAINAETTLRASAEQLTGFVRFLGAQQLLQLASPAASHAFHERRERERHTLWQWLLHHYLFIRIPLLQPQRLLDAALPWVGGLYRRGWLWLLLALAGGGALLILRHWERFTHEFPFDFTLQGALAAGACIGLSKLLHEFGHAFTAARYGCRVPAMGVALIVFWPVFWTDVTEAWKLRERRPRLAIGSAGVVVELALATLATWAWVLLPDGALRNGAHLLAGSAWLLTLAINLNPFMRFDGYYLLSDLLDEPNLQARAFALGRWRLREWLFQLGEPRPEQLPPARERLLTTWAWGTWIYRLLLFTGIALAVYHLFFKLLGLLLFAVEIGWFIVRPIVSELRAWREHPRLQHWRAWRVPLALLALLGAVLLLPWQTHISAPAVWLAPADSVLYVEQPARLQQRHVQANMQVDAGDVLFSLASPDLEHTIATLSAQRAVLLQALGRRGFDAELNERRSIDWQELLRISTELDGALASRERLTIRAPFAGRIVDLDESLRPGDWLGRGEALATLVAAGSGRIITYVEETDLGRIHLDAPARFYVAGHAGAIAAQVVRIEAGAAARIPELALASIRGGDIASRDDGNGAAQPVEARYRVELQPDAAATRPTPPPGGEIAIAAGREAPWQRLWRQLGGALIRESGW</sequence>
<comment type="caution">
    <text evidence="6">The sequence shown here is derived from an EMBL/GenBank/DDBJ whole genome shotgun (WGS) entry which is preliminary data.</text>
</comment>
<feature type="transmembrane region" description="Helical" evidence="5">
    <location>
        <begin position="280"/>
        <end position="299"/>
    </location>
</feature>
<dbReference type="Proteomes" id="UP000246569">
    <property type="component" value="Unassembled WGS sequence"/>
</dbReference>
<keyword evidence="6" id="KW-0645">Protease</keyword>
<evidence type="ECO:0000256" key="1">
    <source>
        <dbReference type="ARBA" id="ARBA00004167"/>
    </source>
</evidence>
<keyword evidence="4 5" id="KW-0472">Membrane</keyword>
<evidence type="ECO:0000313" key="6">
    <source>
        <dbReference type="EMBL" id="PWV65890.1"/>
    </source>
</evidence>
<dbReference type="GO" id="GO:0006508">
    <property type="term" value="P:proteolysis"/>
    <property type="evidence" value="ECO:0007669"/>
    <property type="project" value="UniProtKB-KW"/>
</dbReference>
<keyword evidence="6" id="KW-0378">Hydrolase</keyword>
<dbReference type="RefSeq" id="WP_110016874.1">
    <property type="nucleotide sequence ID" value="NZ_QGTJ01000001.1"/>
</dbReference>
<keyword evidence="7" id="KW-1185">Reference proteome</keyword>
<dbReference type="OrthoDB" id="9759690at2"/>
<accession>A0A317N167</accession>
<dbReference type="EMBL" id="QGTJ01000001">
    <property type="protein sequence ID" value="PWV65890.1"/>
    <property type="molecule type" value="Genomic_DNA"/>
</dbReference>
<evidence type="ECO:0000256" key="3">
    <source>
        <dbReference type="ARBA" id="ARBA00022989"/>
    </source>
</evidence>
<name>A0A317N167_9GAMM</name>
<evidence type="ECO:0000256" key="4">
    <source>
        <dbReference type="ARBA" id="ARBA00023136"/>
    </source>
</evidence>
<organism evidence="6 7">
    <name type="scientific">Plasticicumulans acidivorans</name>
    <dbReference type="NCBI Taxonomy" id="886464"/>
    <lineage>
        <taxon>Bacteria</taxon>
        <taxon>Pseudomonadati</taxon>
        <taxon>Pseudomonadota</taxon>
        <taxon>Gammaproteobacteria</taxon>
        <taxon>Candidatus Competibacteraceae</taxon>
        <taxon>Plasticicumulans</taxon>
    </lineage>
</organism>